<dbReference type="InterPro" id="IPR004013">
    <property type="entry name" value="PHP_dom"/>
</dbReference>
<dbReference type="GO" id="GO:0004534">
    <property type="term" value="F:5'-3' RNA exonuclease activity"/>
    <property type="evidence" value="ECO:0007669"/>
    <property type="project" value="TreeGrafter"/>
</dbReference>
<dbReference type="PANTHER" id="PTHR42924">
    <property type="entry name" value="EXONUCLEASE"/>
    <property type="match status" value="1"/>
</dbReference>
<dbReference type="Gene3D" id="3.20.20.140">
    <property type="entry name" value="Metal-dependent hydrolases"/>
    <property type="match status" value="1"/>
</dbReference>
<dbReference type="Pfam" id="PF02811">
    <property type="entry name" value="PHP"/>
    <property type="match status" value="1"/>
</dbReference>
<reference evidence="2 3" key="1">
    <citation type="journal article" date="2018" name="Front. Plant Sci.">
        <title>Red Clover (Trifolium pratense) and Zigzag Clover (T. medium) - A Picture of Genomic Similarities and Differences.</title>
        <authorList>
            <person name="Dluhosova J."/>
            <person name="Istvanek J."/>
            <person name="Nedelnik J."/>
            <person name="Repkova J."/>
        </authorList>
    </citation>
    <scope>NUCLEOTIDE SEQUENCE [LARGE SCALE GENOMIC DNA]</scope>
    <source>
        <strain evidence="3">cv. 10/8</strain>
        <tissue evidence="2">Leaf</tissue>
    </source>
</reference>
<accession>A0A392PFL6</accession>
<dbReference type="InterPro" id="IPR052018">
    <property type="entry name" value="PHP_domain"/>
</dbReference>
<comment type="caution">
    <text evidence="2">The sequence shown here is derived from an EMBL/GenBank/DDBJ whole genome shotgun (WGS) entry which is preliminary data.</text>
</comment>
<dbReference type="EMBL" id="LXQA010078070">
    <property type="protein sequence ID" value="MCI10901.1"/>
    <property type="molecule type" value="Genomic_DNA"/>
</dbReference>
<dbReference type="AlphaFoldDB" id="A0A392PFL6"/>
<dbReference type="InterPro" id="IPR016195">
    <property type="entry name" value="Pol/histidinol_Pase-like"/>
</dbReference>
<evidence type="ECO:0000313" key="2">
    <source>
        <dbReference type="EMBL" id="MCI10901.1"/>
    </source>
</evidence>
<protein>
    <submittedName>
        <fullName evidence="2">Protein TrpH-like</fullName>
    </submittedName>
</protein>
<dbReference type="PANTHER" id="PTHR42924:SF3">
    <property type="entry name" value="POLYMERASE_HISTIDINOL PHOSPHATASE N-TERMINAL DOMAIN-CONTAINING PROTEIN"/>
    <property type="match status" value="1"/>
</dbReference>
<evidence type="ECO:0000313" key="3">
    <source>
        <dbReference type="Proteomes" id="UP000265520"/>
    </source>
</evidence>
<keyword evidence="3" id="KW-1185">Reference proteome</keyword>
<feature type="non-terminal residue" evidence="2">
    <location>
        <position position="1"/>
    </location>
</feature>
<dbReference type="Proteomes" id="UP000265520">
    <property type="component" value="Unassembled WGS sequence"/>
</dbReference>
<dbReference type="GO" id="GO:0035312">
    <property type="term" value="F:5'-3' DNA exonuclease activity"/>
    <property type="evidence" value="ECO:0007669"/>
    <property type="project" value="TreeGrafter"/>
</dbReference>
<proteinExistence type="predicted"/>
<organism evidence="2 3">
    <name type="scientific">Trifolium medium</name>
    <dbReference type="NCBI Taxonomy" id="97028"/>
    <lineage>
        <taxon>Eukaryota</taxon>
        <taxon>Viridiplantae</taxon>
        <taxon>Streptophyta</taxon>
        <taxon>Embryophyta</taxon>
        <taxon>Tracheophyta</taxon>
        <taxon>Spermatophyta</taxon>
        <taxon>Magnoliopsida</taxon>
        <taxon>eudicotyledons</taxon>
        <taxon>Gunneridae</taxon>
        <taxon>Pentapetalae</taxon>
        <taxon>rosids</taxon>
        <taxon>fabids</taxon>
        <taxon>Fabales</taxon>
        <taxon>Fabaceae</taxon>
        <taxon>Papilionoideae</taxon>
        <taxon>50 kb inversion clade</taxon>
        <taxon>NPAAA clade</taxon>
        <taxon>Hologalegina</taxon>
        <taxon>IRL clade</taxon>
        <taxon>Trifolieae</taxon>
        <taxon>Trifolium</taxon>
    </lineage>
</organism>
<evidence type="ECO:0000259" key="1">
    <source>
        <dbReference type="Pfam" id="PF02811"/>
    </source>
</evidence>
<dbReference type="SUPFAM" id="SSF89550">
    <property type="entry name" value="PHP domain-like"/>
    <property type="match status" value="1"/>
</dbReference>
<name>A0A392PFL6_9FABA</name>
<feature type="domain" description="PHP" evidence="1">
    <location>
        <begin position="2"/>
        <end position="37"/>
    </location>
</feature>
<sequence>VKVLALTDHDTMAGIPEAVESARKYGIKIIPGVEISTMFSPR</sequence>